<dbReference type="AlphaFoldDB" id="A0A0S3JPL5"/>
<name>A0A0S3JPL5_ACEPA</name>
<gene>
    <name evidence="1" type="ORF">DB34_14215</name>
</gene>
<organism evidence="1">
    <name type="scientific">Acetobacter pasteurianus</name>
    <name type="common">Acetobacter turbidans</name>
    <dbReference type="NCBI Taxonomy" id="438"/>
    <lineage>
        <taxon>Bacteria</taxon>
        <taxon>Pseudomonadati</taxon>
        <taxon>Pseudomonadota</taxon>
        <taxon>Alphaproteobacteria</taxon>
        <taxon>Acetobacterales</taxon>
        <taxon>Acetobacteraceae</taxon>
        <taxon>Acetobacter</taxon>
    </lineage>
</organism>
<reference evidence="1" key="1">
    <citation type="submission" date="2015-11" db="EMBL/GenBank/DDBJ databases">
        <title>Plasmid sequences of Acetobacter pasteurianus Ab3.</title>
        <authorList>
            <person name="Xia K."/>
            <person name="Li Y."/>
        </authorList>
    </citation>
    <scope>NUCLEOTIDE SEQUENCE</scope>
    <source>
        <strain evidence="1">Ab3</strain>
        <plasmid evidence="1">ApAb3p1</plasmid>
    </source>
</reference>
<proteinExistence type="predicted"/>
<geneLocation type="plasmid" evidence="1">
    <name>ApAb3p1</name>
</geneLocation>
<keyword evidence="1" id="KW-0614">Plasmid</keyword>
<dbReference type="EMBL" id="CP013469">
    <property type="protein sequence ID" value="ALR88316.1"/>
    <property type="molecule type" value="Genomic_DNA"/>
</dbReference>
<evidence type="ECO:0000313" key="1">
    <source>
        <dbReference type="EMBL" id="ALR88316.1"/>
    </source>
</evidence>
<sequence>MTDVARNRLTRKVSYSGRQKLSAHFAGSCSLELDNIDHRSAGHSLFWHHFVFWAHLACCPADGAPLAHWQETHGSPDMEATEILMNISASIVRVDDVAHGVLTLLSEIERPAIVVDRATGQEASVSHEEIARADGYLPVIVVAAEALWFDLTGTGFALDVRENAEATLGYSLHGIRAGSWSVLMLCIIDLFETLALNEETLRLNDLVELWGNARSRLQTVPIPLQEAS</sequence>
<accession>A0A0S3JPL5</accession>
<protein>
    <submittedName>
        <fullName evidence="1">Uncharacterized protein</fullName>
    </submittedName>
</protein>